<feature type="chain" id="PRO_5026132186" evidence="4">
    <location>
        <begin position="20"/>
        <end position="188"/>
    </location>
</feature>
<dbReference type="Proteomes" id="UP000478052">
    <property type="component" value="Unassembled WGS sequence"/>
</dbReference>
<dbReference type="PANTHER" id="PTHR10380:SF224">
    <property type="entry name" value="CUTICULAR PROTEIN 12A"/>
    <property type="match status" value="1"/>
</dbReference>
<proteinExistence type="predicted"/>
<accession>A0A6G0YU55</accession>
<keyword evidence="6" id="KW-1185">Reference proteome</keyword>
<keyword evidence="1 2" id="KW-0193">Cuticle</keyword>
<organism evidence="5 6">
    <name type="scientific">Aphis craccivora</name>
    <name type="common">Cowpea aphid</name>
    <dbReference type="NCBI Taxonomy" id="307492"/>
    <lineage>
        <taxon>Eukaryota</taxon>
        <taxon>Metazoa</taxon>
        <taxon>Ecdysozoa</taxon>
        <taxon>Arthropoda</taxon>
        <taxon>Hexapoda</taxon>
        <taxon>Insecta</taxon>
        <taxon>Pterygota</taxon>
        <taxon>Neoptera</taxon>
        <taxon>Paraneoptera</taxon>
        <taxon>Hemiptera</taxon>
        <taxon>Sternorrhyncha</taxon>
        <taxon>Aphidomorpha</taxon>
        <taxon>Aphidoidea</taxon>
        <taxon>Aphididae</taxon>
        <taxon>Aphidini</taxon>
        <taxon>Aphis</taxon>
        <taxon>Aphis</taxon>
    </lineage>
</organism>
<reference evidence="5 6" key="1">
    <citation type="submission" date="2019-08" db="EMBL/GenBank/DDBJ databases">
        <title>Whole genome of Aphis craccivora.</title>
        <authorList>
            <person name="Voronova N.V."/>
            <person name="Shulinski R.S."/>
            <person name="Bandarenka Y.V."/>
            <person name="Zhorov D.G."/>
            <person name="Warner D."/>
        </authorList>
    </citation>
    <scope>NUCLEOTIDE SEQUENCE [LARGE SCALE GENOMIC DNA]</scope>
    <source>
        <strain evidence="5">180601</strain>
        <tissue evidence="5">Whole Body</tissue>
    </source>
</reference>
<dbReference type="InterPro" id="IPR000618">
    <property type="entry name" value="Insect_cuticle"/>
</dbReference>
<evidence type="ECO:0000313" key="6">
    <source>
        <dbReference type="Proteomes" id="UP000478052"/>
    </source>
</evidence>
<name>A0A6G0YU55_APHCR</name>
<feature type="signal peptide" evidence="4">
    <location>
        <begin position="1"/>
        <end position="19"/>
    </location>
</feature>
<dbReference type="EMBL" id="VUJU01002388">
    <property type="protein sequence ID" value="KAF0761452.1"/>
    <property type="molecule type" value="Genomic_DNA"/>
</dbReference>
<dbReference type="PROSITE" id="PS51155">
    <property type="entry name" value="CHIT_BIND_RR_2"/>
    <property type="match status" value="1"/>
</dbReference>
<dbReference type="GO" id="GO:0062129">
    <property type="term" value="C:chitin-based extracellular matrix"/>
    <property type="evidence" value="ECO:0007669"/>
    <property type="project" value="TreeGrafter"/>
</dbReference>
<comment type="caution">
    <text evidence="5">The sequence shown here is derived from an EMBL/GenBank/DDBJ whole genome shotgun (WGS) entry which is preliminary data.</text>
</comment>
<dbReference type="PANTHER" id="PTHR10380">
    <property type="entry name" value="CUTICLE PROTEIN"/>
    <property type="match status" value="1"/>
</dbReference>
<dbReference type="Pfam" id="PF00379">
    <property type="entry name" value="Chitin_bind_4"/>
    <property type="match status" value="1"/>
</dbReference>
<keyword evidence="4" id="KW-0732">Signal</keyword>
<dbReference type="OrthoDB" id="6515429at2759"/>
<feature type="compositionally biased region" description="Polar residues" evidence="3">
    <location>
        <begin position="38"/>
        <end position="56"/>
    </location>
</feature>
<evidence type="ECO:0000256" key="4">
    <source>
        <dbReference type="SAM" id="SignalP"/>
    </source>
</evidence>
<dbReference type="InterPro" id="IPR050468">
    <property type="entry name" value="Cuticle_Struct_Prot"/>
</dbReference>
<dbReference type="GO" id="GO:0008010">
    <property type="term" value="F:structural constituent of chitin-based larval cuticle"/>
    <property type="evidence" value="ECO:0007669"/>
    <property type="project" value="TreeGrafter"/>
</dbReference>
<dbReference type="InterPro" id="IPR031311">
    <property type="entry name" value="CHIT_BIND_RR_consensus"/>
</dbReference>
<sequence length="188" mass="19842">MMRLSSAIVVLMIVAAASSAGIYPATTGSKGAALGRTKSGTNRDTSGDSFHVQSPDGQYVFGHANGEQGRAEMRDSDGTVTGYYSYADGDGRVVRVDYVADKGGYRVLSNTGVPSASVTVEAEDGGAPAAVSDFRKMYSDLTRRIKSKVVQRGQKVVDTNGGGQRPVVIDPIPYPTEEVSACFINTYK</sequence>
<protein>
    <submittedName>
        <fullName evidence="5">Cuticle protein 6</fullName>
    </submittedName>
</protein>
<dbReference type="PROSITE" id="PS00233">
    <property type="entry name" value="CHIT_BIND_RR_1"/>
    <property type="match status" value="1"/>
</dbReference>
<evidence type="ECO:0000256" key="2">
    <source>
        <dbReference type="PROSITE-ProRule" id="PRU00497"/>
    </source>
</evidence>
<evidence type="ECO:0000256" key="3">
    <source>
        <dbReference type="SAM" id="MobiDB-lite"/>
    </source>
</evidence>
<feature type="region of interest" description="Disordered" evidence="3">
    <location>
        <begin position="29"/>
        <end position="57"/>
    </location>
</feature>
<evidence type="ECO:0000313" key="5">
    <source>
        <dbReference type="EMBL" id="KAF0761452.1"/>
    </source>
</evidence>
<gene>
    <name evidence="5" type="ORF">FWK35_00016962</name>
</gene>
<dbReference type="AlphaFoldDB" id="A0A6G0YU55"/>
<evidence type="ECO:0000256" key="1">
    <source>
        <dbReference type="ARBA" id="ARBA00022460"/>
    </source>
</evidence>